<dbReference type="EMBL" id="BARU01021300">
    <property type="protein sequence ID" value="GAH59064.1"/>
    <property type="molecule type" value="Genomic_DNA"/>
</dbReference>
<comment type="caution">
    <text evidence="1">The sequence shown here is derived from an EMBL/GenBank/DDBJ whole genome shotgun (WGS) entry which is preliminary data.</text>
</comment>
<feature type="non-terminal residue" evidence="1">
    <location>
        <position position="1"/>
    </location>
</feature>
<organism evidence="1">
    <name type="scientific">marine sediment metagenome</name>
    <dbReference type="NCBI Taxonomy" id="412755"/>
    <lineage>
        <taxon>unclassified sequences</taxon>
        <taxon>metagenomes</taxon>
        <taxon>ecological metagenomes</taxon>
    </lineage>
</organism>
<proteinExistence type="predicted"/>
<name>X1HZ14_9ZZZZ</name>
<protein>
    <submittedName>
        <fullName evidence="1">Uncharacterized protein</fullName>
    </submittedName>
</protein>
<sequence length="34" mass="3779">QAGLSAEKKRVLGLILVYNPHRGEYDERLLLGAV</sequence>
<dbReference type="AlphaFoldDB" id="X1HZ14"/>
<gene>
    <name evidence="1" type="ORF">S03H2_34871</name>
</gene>
<accession>X1HZ14</accession>
<evidence type="ECO:0000313" key="1">
    <source>
        <dbReference type="EMBL" id="GAH59064.1"/>
    </source>
</evidence>
<reference evidence="1" key="1">
    <citation type="journal article" date="2014" name="Front. Microbiol.">
        <title>High frequency of phylogenetically diverse reductive dehalogenase-homologous genes in deep subseafloor sedimentary metagenomes.</title>
        <authorList>
            <person name="Kawai M."/>
            <person name="Futagami T."/>
            <person name="Toyoda A."/>
            <person name="Takaki Y."/>
            <person name="Nishi S."/>
            <person name="Hori S."/>
            <person name="Arai W."/>
            <person name="Tsubouchi T."/>
            <person name="Morono Y."/>
            <person name="Uchiyama I."/>
            <person name="Ito T."/>
            <person name="Fujiyama A."/>
            <person name="Inagaki F."/>
            <person name="Takami H."/>
        </authorList>
    </citation>
    <scope>NUCLEOTIDE SEQUENCE</scope>
    <source>
        <strain evidence="1">Expedition CK06-06</strain>
    </source>
</reference>